<dbReference type="AlphaFoldDB" id="Q46IG3"/>
<evidence type="ECO:0000256" key="2">
    <source>
        <dbReference type="ARBA" id="ARBA00009477"/>
    </source>
</evidence>
<evidence type="ECO:0000256" key="1">
    <source>
        <dbReference type="ARBA" id="ARBA00004167"/>
    </source>
</evidence>
<dbReference type="PANTHER" id="PTHR30386">
    <property type="entry name" value="MEMBRANE FUSION SUBUNIT OF EMRAB-TOLC MULTIDRUG EFFLUX PUMP"/>
    <property type="match status" value="1"/>
</dbReference>
<feature type="domain" description="AprE-like beta-barrel" evidence="7">
    <location>
        <begin position="262"/>
        <end position="354"/>
    </location>
</feature>
<comment type="similarity">
    <text evidence="2">Belongs to the membrane fusion protein (MFP) (TC 8.A.1) family.</text>
</comment>
<dbReference type="InterPro" id="IPR050739">
    <property type="entry name" value="MFP"/>
</dbReference>
<reference evidence="8 9" key="1">
    <citation type="journal article" date="2007" name="PLoS Genet.">
        <title>Patterns and implications of gene gain and loss in the evolution of Prochlorococcus.</title>
        <authorList>
            <person name="Kettler G.C."/>
            <person name="Martiny A.C."/>
            <person name="Huang K."/>
            <person name="Zucker J."/>
            <person name="Coleman M.L."/>
            <person name="Rodrigue S."/>
            <person name="Chen F."/>
            <person name="Lapidus A."/>
            <person name="Ferriera S."/>
            <person name="Johnson J."/>
            <person name="Steglich C."/>
            <person name="Church G.M."/>
            <person name="Richardson P."/>
            <person name="Chisholm S.W."/>
        </authorList>
    </citation>
    <scope>NUCLEOTIDE SEQUENCE [LARGE SCALE GENOMIC DNA]</scope>
    <source>
        <strain evidence="8 9">NATL2A</strain>
    </source>
</reference>
<keyword evidence="9" id="KW-1185">Reference proteome</keyword>
<dbReference type="HOGENOM" id="CLU_023976_0_0_3"/>
<evidence type="ECO:0000313" key="8">
    <source>
        <dbReference type="EMBL" id="AAZ58715.1"/>
    </source>
</evidence>
<dbReference type="PhylomeDB" id="Q46IG3"/>
<dbReference type="InterPro" id="IPR058982">
    <property type="entry name" value="Beta-barrel_AprE"/>
</dbReference>
<evidence type="ECO:0000256" key="4">
    <source>
        <dbReference type="ARBA" id="ARBA00022989"/>
    </source>
</evidence>
<keyword evidence="3 6" id="KW-0812">Transmembrane</keyword>
<dbReference type="STRING" id="59920.PMN2A_1225"/>
<evidence type="ECO:0000256" key="6">
    <source>
        <dbReference type="SAM" id="Phobius"/>
    </source>
</evidence>
<feature type="transmembrane region" description="Helical" evidence="6">
    <location>
        <begin position="89"/>
        <end position="111"/>
    </location>
</feature>
<gene>
    <name evidence="8" type="ordered locus">PMN2A_1225</name>
</gene>
<evidence type="ECO:0000313" key="9">
    <source>
        <dbReference type="Proteomes" id="UP000002535"/>
    </source>
</evidence>
<evidence type="ECO:0000259" key="7">
    <source>
        <dbReference type="Pfam" id="PF26002"/>
    </source>
</evidence>
<evidence type="ECO:0000256" key="5">
    <source>
        <dbReference type="ARBA" id="ARBA00023136"/>
    </source>
</evidence>
<dbReference type="Gene3D" id="2.40.50.100">
    <property type="match status" value="1"/>
</dbReference>
<evidence type="ECO:0000256" key="3">
    <source>
        <dbReference type="ARBA" id="ARBA00022692"/>
    </source>
</evidence>
<name>Q46IG3_PROMT</name>
<accession>Q46IG3</accession>
<dbReference type="Proteomes" id="UP000002535">
    <property type="component" value="Chromosome"/>
</dbReference>
<dbReference type="PANTHER" id="PTHR30386:SF26">
    <property type="entry name" value="TRANSPORT PROTEIN COMB"/>
    <property type="match status" value="1"/>
</dbReference>
<dbReference type="Pfam" id="PF26002">
    <property type="entry name" value="Beta-barrel_AprE"/>
    <property type="match status" value="1"/>
</dbReference>
<dbReference type="EMBL" id="CP000095">
    <property type="protein sequence ID" value="AAZ58715.1"/>
    <property type="molecule type" value="Genomic_DNA"/>
</dbReference>
<comment type="subcellular location">
    <subcellularLocation>
        <location evidence="1">Membrane</location>
        <topology evidence="1">Single-pass membrane protein</topology>
    </subcellularLocation>
</comment>
<organism evidence="8 9">
    <name type="scientific">Prochlorococcus marinus (strain NATL2A)</name>
    <dbReference type="NCBI Taxonomy" id="59920"/>
    <lineage>
        <taxon>Bacteria</taxon>
        <taxon>Bacillati</taxon>
        <taxon>Cyanobacteriota</taxon>
        <taxon>Cyanophyceae</taxon>
        <taxon>Synechococcales</taxon>
        <taxon>Prochlorococcaceae</taxon>
        <taxon>Prochlorococcus</taxon>
    </lineage>
</organism>
<dbReference type="SUPFAM" id="SSF111369">
    <property type="entry name" value="HlyD-like secretion proteins"/>
    <property type="match status" value="1"/>
</dbReference>
<dbReference type="Gene3D" id="1.10.287.470">
    <property type="entry name" value="Helix hairpin bin"/>
    <property type="match status" value="1"/>
</dbReference>
<protein>
    <submittedName>
        <fullName evidence="8">Possible transporter component</fullName>
    </submittedName>
</protein>
<dbReference type="KEGG" id="pmn:PMN2A_1225"/>
<sequence>MSSLNKKFYSSVMKIKHVVPKLKKKFGTQKIIFKNFEIKKLLNNVVNENRYYKKTKKIFNEIKIQNIQDNIERLFKSDTNKIVLKQSKYWARAITWVLLGGTAFSIGWLAFAKTEEIAIVMGNLEPIGGVVDVQMPLQGIAREILTEEGSRVKKGDVLIRLDTEITKARLDYLLENLKSKNLILNKLKQLLDEGAVSELQYLEQKISVEELMSEIKANQVQFKYQEIKAPISGTVFDLKPKSPGFVAQTSEPVLKIVPANNLIAKVEIDSRSIGYIKIGKAADISIDTFPSTDFGVIKGTVTSIGSDALPPDPSQGKGYRFPAKIKLDEQFLKVKTGKKLAIQAGMGLTANIKLRKLTYLQLLLSNFSDKAESLNAI</sequence>
<proteinExistence type="inferred from homology"/>
<dbReference type="GO" id="GO:0016020">
    <property type="term" value="C:membrane"/>
    <property type="evidence" value="ECO:0007669"/>
    <property type="project" value="UniProtKB-SubCell"/>
</dbReference>
<keyword evidence="4 6" id="KW-1133">Transmembrane helix</keyword>
<keyword evidence="5 6" id="KW-0472">Membrane</keyword>
<dbReference type="Gene3D" id="2.40.30.170">
    <property type="match status" value="1"/>
</dbReference>
<dbReference type="PRINTS" id="PR01490">
    <property type="entry name" value="RTXTOXIND"/>
</dbReference>